<dbReference type="EMBL" id="QGNW01000308">
    <property type="protein sequence ID" value="RVW77768.1"/>
    <property type="molecule type" value="Genomic_DNA"/>
</dbReference>
<dbReference type="InterPro" id="IPR007527">
    <property type="entry name" value="Znf_SWIM"/>
</dbReference>
<protein>
    <recommendedName>
        <fullName evidence="6">SWIM-type domain-containing protein</fullName>
    </recommendedName>
</protein>
<dbReference type="PANTHER" id="PTHR31973:SF195">
    <property type="entry name" value="MUDR FAMILY TRANSPOSASE"/>
    <property type="match status" value="1"/>
</dbReference>
<organism evidence="7 8">
    <name type="scientific">Vitis vinifera</name>
    <name type="common">Grape</name>
    <dbReference type="NCBI Taxonomy" id="29760"/>
    <lineage>
        <taxon>Eukaryota</taxon>
        <taxon>Viridiplantae</taxon>
        <taxon>Streptophyta</taxon>
        <taxon>Embryophyta</taxon>
        <taxon>Tracheophyta</taxon>
        <taxon>Spermatophyta</taxon>
        <taxon>Magnoliopsida</taxon>
        <taxon>eudicotyledons</taxon>
        <taxon>Gunneridae</taxon>
        <taxon>Pentapetalae</taxon>
        <taxon>rosids</taxon>
        <taxon>Vitales</taxon>
        <taxon>Vitaceae</taxon>
        <taxon>Viteae</taxon>
        <taxon>Vitis</taxon>
    </lineage>
</organism>
<dbReference type="Pfam" id="PF10551">
    <property type="entry name" value="MULE"/>
    <property type="match status" value="1"/>
</dbReference>
<dbReference type="SMART" id="SM00575">
    <property type="entry name" value="ZnF_PMZ"/>
    <property type="match status" value="1"/>
</dbReference>
<evidence type="ECO:0000256" key="4">
    <source>
        <dbReference type="PROSITE-ProRule" id="PRU00325"/>
    </source>
</evidence>
<feature type="region of interest" description="Disordered" evidence="5">
    <location>
        <begin position="143"/>
        <end position="163"/>
    </location>
</feature>
<dbReference type="PANTHER" id="PTHR31973">
    <property type="entry name" value="POLYPROTEIN, PUTATIVE-RELATED"/>
    <property type="match status" value="1"/>
</dbReference>
<feature type="domain" description="SWIM-type" evidence="6">
    <location>
        <begin position="617"/>
        <end position="658"/>
    </location>
</feature>
<reference evidence="7 8" key="1">
    <citation type="journal article" date="2018" name="PLoS Genet.">
        <title>Population sequencing reveals clonal diversity and ancestral inbreeding in the grapevine cultivar Chardonnay.</title>
        <authorList>
            <person name="Roach M.J."/>
            <person name="Johnson D.L."/>
            <person name="Bohlmann J."/>
            <person name="van Vuuren H.J."/>
            <person name="Jones S.J."/>
            <person name="Pretorius I.S."/>
            <person name="Schmidt S.A."/>
            <person name="Borneman A.R."/>
        </authorList>
    </citation>
    <scope>NUCLEOTIDE SEQUENCE [LARGE SCALE GENOMIC DNA]</scope>
    <source>
        <strain evidence="8">cv. Chardonnay</strain>
        <tissue evidence="7">Leaf</tissue>
    </source>
</reference>
<dbReference type="Pfam" id="PF10536">
    <property type="entry name" value="PMD"/>
    <property type="match status" value="1"/>
</dbReference>
<keyword evidence="3" id="KW-0862">Zinc</keyword>
<dbReference type="Proteomes" id="UP000288805">
    <property type="component" value="Unassembled WGS sequence"/>
</dbReference>
<keyword evidence="1" id="KW-0479">Metal-binding</keyword>
<name>A0A438GZX4_VITVI</name>
<evidence type="ECO:0000313" key="7">
    <source>
        <dbReference type="EMBL" id="RVW77768.1"/>
    </source>
</evidence>
<keyword evidence="2 4" id="KW-0863">Zinc-finger</keyword>
<dbReference type="GO" id="GO:0008270">
    <property type="term" value="F:zinc ion binding"/>
    <property type="evidence" value="ECO:0007669"/>
    <property type="project" value="UniProtKB-KW"/>
</dbReference>
<dbReference type="AlphaFoldDB" id="A0A438GZX4"/>
<evidence type="ECO:0000259" key="6">
    <source>
        <dbReference type="PROSITE" id="PS50966"/>
    </source>
</evidence>
<proteinExistence type="predicted"/>
<evidence type="ECO:0000256" key="2">
    <source>
        <dbReference type="ARBA" id="ARBA00022771"/>
    </source>
</evidence>
<evidence type="ECO:0000313" key="8">
    <source>
        <dbReference type="Proteomes" id="UP000288805"/>
    </source>
</evidence>
<dbReference type="PROSITE" id="PS50966">
    <property type="entry name" value="ZF_SWIM"/>
    <property type="match status" value="1"/>
</dbReference>
<dbReference type="InterPro" id="IPR018289">
    <property type="entry name" value="MULE_transposase_dom"/>
</dbReference>
<dbReference type="InterPro" id="IPR019557">
    <property type="entry name" value="AminoTfrase-like_pln_mobile"/>
</dbReference>
<evidence type="ECO:0000256" key="5">
    <source>
        <dbReference type="SAM" id="MobiDB-lite"/>
    </source>
</evidence>
<gene>
    <name evidence="7" type="ORF">CK203_050315</name>
</gene>
<dbReference type="InterPro" id="IPR006564">
    <property type="entry name" value="Znf_PMZ"/>
</dbReference>
<evidence type="ECO:0000256" key="1">
    <source>
        <dbReference type="ARBA" id="ARBA00022723"/>
    </source>
</evidence>
<feature type="compositionally biased region" description="Acidic residues" evidence="5">
    <location>
        <begin position="145"/>
        <end position="156"/>
    </location>
</feature>
<comment type="caution">
    <text evidence="7">The sequence shown here is derived from an EMBL/GenBank/DDBJ whole genome shotgun (WGS) entry which is preliminary data.</text>
</comment>
<accession>A0A438GZX4</accession>
<evidence type="ECO:0000256" key="3">
    <source>
        <dbReference type="ARBA" id="ARBA00022833"/>
    </source>
</evidence>
<sequence length="863" mass="98221">MLRTETDVKYIGDLAVIVPLDVPVSSTYEHLLSRIYSRTGIDKKQFQLVLNCRYPLKRENRFQPCPIWDDNSLSQMLKLVNTFGMDEIELYIEQVPIQPRERGQFLGNFTQLLLGQNDNVEEFEYGCGPSSAPVAMTYECRANENEEECESQEGDDQSERAEDVQHDGDGVFEFIDEENNNVNVVSSFLALYEAMESEQGRYVSVDGECYDMSNNPDPDDPIEYSPVQYHSAPSLQFENVENIDLQHAAKLYSLSQHQEYVVVSSTTKLLVLRCKKAEQSQCPWKLRAMVVKGTTSFAINKHNGPHKCVNPCLNQDHQQLDSNLIAAHIQGMIKAQFTLSVAAIQASIVEKFGYQMSYKNASKAKLKALTNLFGDFYKSYAELPHFFIALEQANPGCVVISKTFPGIMENTEIFQRVFWTFQPSIEGFKYCRPVLSIDGTHLYGKYKGTLMIAMGCDGNNQLFPLAFALTEGENIDSWGWFLACIRTRVTNRRKLCVISDRHPGIMAAMSDVHLGWSEPYAYHRVCMRHLASNFMTRFKDKILKNLMCRGALATKIEKFNKHMNTIGRINAAAQQWLEAIPFEKWTLSHDGGRMYDIMTTNMSEEQGANQLASSEEYTPYVDAKMKANVVKEYACMCGKTLIYGFPCSHILAACHFRSVDFRPLVQHYYSTQSYYNTWAPLFHPIFNVYEWPPYDGSIIMPSKSMKRASSGRPKSSRLHNEMDVREGKTSITYMEYRGHSSDPDPLDTSILVLHDRHRSHLVDFGQLASILTCRQHISRHITLDWGLITSLVERWRPETHTFHLPVGEMTITLQDGVGRVSLDGATDIAGCVTLLQLWSWERLHLGRLDFGQPPAPPAFRAGI</sequence>